<proteinExistence type="predicted"/>
<name>A0A9N9EPX7_9GLOM</name>
<feature type="signal peptide" evidence="2">
    <location>
        <begin position="1"/>
        <end position="20"/>
    </location>
</feature>
<keyword evidence="4" id="KW-1185">Reference proteome</keyword>
<keyword evidence="2" id="KW-0732">Signal</keyword>
<accession>A0A9N9EPX7</accession>
<organism evidence="3 4">
    <name type="scientific">Funneliformis caledonium</name>
    <dbReference type="NCBI Taxonomy" id="1117310"/>
    <lineage>
        <taxon>Eukaryota</taxon>
        <taxon>Fungi</taxon>
        <taxon>Fungi incertae sedis</taxon>
        <taxon>Mucoromycota</taxon>
        <taxon>Glomeromycotina</taxon>
        <taxon>Glomeromycetes</taxon>
        <taxon>Glomerales</taxon>
        <taxon>Glomeraceae</taxon>
        <taxon>Funneliformis</taxon>
    </lineage>
</organism>
<dbReference type="OrthoDB" id="10424725at2759"/>
<comment type="caution">
    <text evidence="3">The sequence shown here is derived from an EMBL/GenBank/DDBJ whole genome shotgun (WGS) entry which is preliminary data.</text>
</comment>
<sequence length="59" mass="6785">MHRNSIILLRLTLVLQRNWAHRNTQSQEDNPTKKHHQDLGHDSAFTVSKLQVACHSKGS</sequence>
<evidence type="ECO:0000256" key="1">
    <source>
        <dbReference type="SAM" id="MobiDB-lite"/>
    </source>
</evidence>
<feature type="region of interest" description="Disordered" evidence="1">
    <location>
        <begin position="22"/>
        <end position="44"/>
    </location>
</feature>
<dbReference type="AlphaFoldDB" id="A0A9N9EPX7"/>
<evidence type="ECO:0000313" key="3">
    <source>
        <dbReference type="EMBL" id="CAG8683472.1"/>
    </source>
</evidence>
<feature type="chain" id="PRO_5040367074" evidence="2">
    <location>
        <begin position="21"/>
        <end position="59"/>
    </location>
</feature>
<dbReference type="EMBL" id="CAJVPQ010006336">
    <property type="protein sequence ID" value="CAG8683472.1"/>
    <property type="molecule type" value="Genomic_DNA"/>
</dbReference>
<gene>
    <name evidence="3" type="ORF">FCALED_LOCUS12623</name>
</gene>
<evidence type="ECO:0000313" key="4">
    <source>
        <dbReference type="Proteomes" id="UP000789570"/>
    </source>
</evidence>
<protein>
    <submittedName>
        <fullName evidence="3">5091_t:CDS:1</fullName>
    </submittedName>
</protein>
<evidence type="ECO:0000256" key="2">
    <source>
        <dbReference type="SAM" id="SignalP"/>
    </source>
</evidence>
<reference evidence="3" key="1">
    <citation type="submission" date="2021-06" db="EMBL/GenBank/DDBJ databases">
        <authorList>
            <person name="Kallberg Y."/>
            <person name="Tangrot J."/>
            <person name="Rosling A."/>
        </authorList>
    </citation>
    <scope>NUCLEOTIDE SEQUENCE</scope>
    <source>
        <strain evidence="3">UK204</strain>
    </source>
</reference>
<dbReference type="Proteomes" id="UP000789570">
    <property type="component" value="Unassembled WGS sequence"/>
</dbReference>